<evidence type="ECO:0000256" key="1">
    <source>
        <dbReference type="SAM" id="MobiDB-lite"/>
    </source>
</evidence>
<organism evidence="2 3">
    <name type="scientific">Prorocentrum cordatum</name>
    <dbReference type="NCBI Taxonomy" id="2364126"/>
    <lineage>
        <taxon>Eukaryota</taxon>
        <taxon>Sar</taxon>
        <taxon>Alveolata</taxon>
        <taxon>Dinophyceae</taxon>
        <taxon>Prorocentrales</taxon>
        <taxon>Prorocentraceae</taxon>
        <taxon>Prorocentrum</taxon>
    </lineage>
</organism>
<protein>
    <submittedName>
        <fullName evidence="2">Uncharacterized protein</fullName>
    </submittedName>
</protein>
<evidence type="ECO:0000313" key="3">
    <source>
        <dbReference type="Proteomes" id="UP001189429"/>
    </source>
</evidence>
<feature type="region of interest" description="Disordered" evidence="1">
    <location>
        <begin position="118"/>
        <end position="140"/>
    </location>
</feature>
<evidence type="ECO:0000313" key="2">
    <source>
        <dbReference type="EMBL" id="CAK0858290.1"/>
    </source>
</evidence>
<comment type="caution">
    <text evidence="2">The sequence shown here is derived from an EMBL/GenBank/DDBJ whole genome shotgun (WGS) entry which is preliminary data.</text>
</comment>
<name>A0ABN9UFL7_9DINO</name>
<dbReference type="EMBL" id="CAUYUJ010015807">
    <property type="protein sequence ID" value="CAK0858290.1"/>
    <property type="molecule type" value="Genomic_DNA"/>
</dbReference>
<reference evidence="2" key="1">
    <citation type="submission" date="2023-10" db="EMBL/GenBank/DDBJ databases">
        <authorList>
            <person name="Chen Y."/>
            <person name="Shah S."/>
            <person name="Dougan E. K."/>
            <person name="Thang M."/>
            <person name="Chan C."/>
        </authorList>
    </citation>
    <scope>NUCLEOTIDE SEQUENCE [LARGE SCALE GENOMIC DNA]</scope>
</reference>
<gene>
    <name evidence="2" type="ORF">PCOR1329_LOCUS48126</name>
</gene>
<dbReference type="Proteomes" id="UP001189429">
    <property type="component" value="Unassembled WGS sequence"/>
</dbReference>
<accession>A0ABN9UFL7</accession>
<proteinExistence type="predicted"/>
<keyword evidence="3" id="KW-1185">Reference proteome</keyword>
<feature type="compositionally biased region" description="Polar residues" evidence="1">
    <location>
        <begin position="118"/>
        <end position="129"/>
    </location>
</feature>
<sequence length="140" mass="15331">MRVDPDRAHPFRLVDGKFLAMEVIVSGRLEACGRALAASDVAALDEYIHRCKLGPFRVSRLVQLSAAAAAAGAAAPQTRALESFQDSARGELEKLRRIQENRLAQVKKLYQARCPETRASTPQWVTKNASLRGRPSDAST</sequence>
<feature type="non-terminal residue" evidence="2">
    <location>
        <position position="140"/>
    </location>
</feature>